<dbReference type="STRING" id="543379.A0A232EFS4"/>
<organism evidence="2 3">
    <name type="scientific">Trichomalopsis sarcophagae</name>
    <dbReference type="NCBI Taxonomy" id="543379"/>
    <lineage>
        <taxon>Eukaryota</taxon>
        <taxon>Metazoa</taxon>
        <taxon>Ecdysozoa</taxon>
        <taxon>Arthropoda</taxon>
        <taxon>Hexapoda</taxon>
        <taxon>Insecta</taxon>
        <taxon>Pterygota</taxon>
        <taxon>Neoptera</taxon>
        <taxon>Endopterygota</taxon>
        <taxon>Hymenoptera</taxon>
        <taxon>Apocrita</taxon>
        <taxon>Proctotrupomorpha</taxon>
        <taxon>Chalcidoidea</taxon>
        <taxon>Pteromalidae</taxon>
        <taxon>Pteromalinae</taxon>
        <taxon>Trichomalopsis</taxon>
    </lineage>
</organism>
<name>A0A232EFS4_9HYME</name>
<dbReference type="OrthoDB" id="9996331at2759"/>
<dbReference type="EMBL" id="NNAY01004932">
    <property type="protein sequence ID" value="OXU17219.1"/>
    <property type="molecule type" value="Genomic_DNA"/>
</dbReference>
<dbReference type="Proteomes" id="UP000215335">
    <property type="component" value="Unassembled WGS sequence"/>
</dbReference>
<comment type="caution">
    <text evidence="2">The sequence shown here is derived from an EMBL/GenBank/DDBJ whole genome shotgun (WGS) entry which is preliminary data.</text>
</comment>
<dbReference type="GO" id="GO:0003676">
    <property type="term" value="F:nucleic acid binding"/>
    <property type="evidence" value="ECO:0007669"/>
    <property type="project" value="InterPro"/>
</dbReference>
<protein>
    <recommendedName>
        <fullName evidence="1">Tc1-like transposase DDE domain-containing protein</fullName>
    </recommendedName>
</protein>
<proteinExistence type="predicted"/>
<dbReference type="Gene3D" id="3.30.420.10">
    <property type="entry name" value="Ribonuclease H-like superfamily/Ribonuclease H"/>
    <property type="match status" value="1"/>
</dbReference>
<gene>
    <name evidence="2" type="ORF">TSAR_001671</name>
</gene>
<sequence length="136" mass="16112">FQRRLNSQTYVEILNNYLLPGVNARYPGNEPVYVIEDNSPIHTAVVVREWYAAHPKLQRLNHPSRSADLNYIENMWDRMTREWVPQAAPNNENLDRRVRQSWEALLEQPQYFQNLATSMGRRLQKVIDANGTYIHY</sequence>
<dbReference type="Pfam" id="PF13358">
    <property type="entry name" value="DDE_3"/>
    <property type="match status" value="1"/>
</dbReference>
<dbReference type="InterPro" id="IPR036397">
    <property type="entry name" value="RNaseH_sf"/>
</dbReference>
<evidence type="ECO:0000259" key="1">
    <source>
        <dbReference type="Pfam" id="PF13358"/>
    </source>
</evidence>
<dbReference type="InterPro" id="IPR038717">
    <property type="entry name" value="Tc1-like_DDE_dom"/>
</dbReference>
<feature type="non-terminal residue" evidence="2">
    <location>
        <position position="1"/>
    </location>
</feature>
<keyword evidence="3" id="KW-1185">Reference proteome</keyword>
<evidence type="ECO:0000313" key="2">
    <source>
        <dbReference type="EMBL" id="OXU17219.1"/>
    </source>
</evidence>
<evidence type="ECO:0000313" key="3">
    <source>
        <dbReference type="Proteomes" id="UP000215335"/>
    </source>
</evidence>
<feature type="domain" description="Tc1-like transposase DDE" evidence="1">
    <location>
        <begin position="7"/>
        <end position="94"/>
    </location>
</feature>
<dbReference type="AlphaFoldDB" id="A0A232EFS4"/>
<reference evidence="2 3" key="1">
    <citation type="journal article" date="2017" name="Curr. Biol.">
        <title>The Evolution of Venom by Co-option of Single-Copy Genes.</title>
        <authorList>
            <person name="Martinson E.O."/>
            <person name="Mrinalini"/>
            <person name="Kelkar Y.D."/>
            <person name="Chang C.H."/>
            <person name="Werren J.H."/>
        </authorList>
    </citation>
    <scope>NUCLEOTIDE SEQUENCE [LARGE SCALE GENOMIC DNA]</scope>
    <source>
        <strain evidence="2 3">Alberta</strain>
        <tissue evidence="2">Whole body</tissue>
    </source>
</reference>
<accession>A0A232EFS4</accession>